<dbReference type="NCBIfam" id="NF006886">
    <property type="entry name" value="PRK09376.1"/>
    <property type="match status" value="1"/>
</dbReference>
<evidence type="ECO:0000259" key="13">
    <source>
        <dbReference type="PROSITE" id="PS51856"/>
    </source>
</evidence>
<keyword evidence="1 9" id="KW-0806">Transcription termination</keyword>
<dbReference type="EC" id="3.6.4.-" evidence="9 10"/>
<dbReference type="GO" id="GO:0008186">
    <property type="term" value="F:ATP-dependent activity, acting on RNA"/>
    <property type="evidence" value="ECO:0007669"/>
    <property type="project" value="UniProtKB-UniRule"/>
</dbReference>
<dbReference type="GO" id="GO:0004386">
    <property type="term" value="F:helicase activity"/>
    <property type="evidence" value="ECO:0007669"/>
    <property type="project" value="UniProtKB-UniRule"/>
</dbReference>
<comment type="caution">
    <text evidence="9">Lacks conserved residue(s) required for the propagation of feature annotation.</text>
</comment>
<dbReference type="SMART" id="SM00382">
    <property type="entry name" value="AAA"/>
    <property type="match status" value="1"/>
</dbReference>
<reference evidence="15" key="1">
    <citation type="journal article" date="2010" name="Stand. Genomic Sci.">
        <title>Complete genome sequence of 'Thermobaculum terrenum' type strain (YNP1).</title>
        <authorList>
            <person name="Kiss H."/>
            <person name="Cleland D."/>
            <person name="Lapidus A."/>
            <person name="Lucas S."/>
            <person name="Glavina Del Rio T."/>
            <person name="Nolan M."/>
            <person name="Tice H."/>
            <person name="Han C."/>
            <person name="Goodwin L."/>
            <person name="Pitluck S."/>
            <person name="Liolios K."/>
            <person name="Ivanova N."/>
            <person name="Mavromatis K."/>
            <person name="Ovchinnikova G."/>
            <person name="Pati A."/>
            <person name="Chen A."/>
            <person name="Palaniappan K."/>
            <person name="Land M."/>
            <person name="Hauser L."/>
            <person name="Chang Y."/>
            <person name="Jeffries C."/>
            <person name="Lu M."/>
            <person name="Brettin T."/>
            <person name="Detter J."/>
            <person name="Goker M."/>
            <person name="Tindall B."/>
            <person name="Beck B."/>
            <person name="McDermott T."/>
            <person name="Woyke T."/>
            <person name="Bristow J."/>
            <person name="Eisen J."/>
            <person name="Markowitz V."/>
            <person name="Hugenholtz P."/>
            <person name="Kyrpides N."/>
            <person name="Klenk H."/>
            <person name="Cheng J."/>
        </authorList>
    </citation>
    <scope>NUCLEOTIDE SEQUENCE [LARGE SCALE GENOMIC DNA]</scope>
    <source>
        <strain evidence="15">ATCC BAA-798 / YNP1</strain>
    </source>
</reference>
<keyword evidence="8 9" id="KW-0804">Transcription</keyword>
<dbReference type="GO" id="GO:0005524">
    <property type="term" value="F:ATP binding"/>
    <property type="evidence" value="ECO:0007669"/>
    <property type="project" value="UniProtKB-UniRule"/>
</dbReference>
<dbReference type="InterPro" id="IPR011129">
    <property type="entry name" value="CSD"/>
</dbReference>
<feature type="binding site" evidence="9">
    <location>
        <begin position="403"/>
        <end position="408"/>
    </location>
    <ligand>
        <name>ATP</name>
        <dbReference type="ChEBI" id="CHEBI:30616"/>
    </ligand>
</feature>
<evidence type="ECO:0000256" key="7">
    <source>
        <dbReference type="ARBA" id="ARBA00023015"/>
    </source>
</evidence>
<dbReference type="EMBL" id="CP001825">
    <property type="protein sequence ID" value="ACZ42246.1"/>
    <property type="molecule type" value="Genomic_DNA"/>
</dbReference>
<evidence type="ECO:0000256" key="1">
    <source>
        <dbReference type="ARBA" id="ARBA00022472"/>
    </source>
</evidence>
<proteinExistence type="inferred from homology"/>
<keyword evidence="6 9" id="KW-0694">RNA-binding</keyword>
<evidence type="ECO:0000256" key="12">
    <source>
        <dbReference type="SAM" id="MobiDB-lite"/>
    </source>
</evidence>
<keyword evidence="5 9" id="KW-0067">ATP-binding</keyword>
<dbReference type="InterPro" id="IPR000194">
    <property type="entry name" value="ATPase_F1/V1/A1_a/bsu_nucl-bd"/>
</dbReference>
<dbReference type="GO" id="GO:0003723">
    <property type="term" value="F:RNA binding"/>
    <property type="evidence" value="ECO:0007669"/>
    <property type="project" value="UniProtKB-UniRule"/>
</dbReference>
<comment type="similarity">
    <text evidence="9 11">Belongs to the Rho family.</text>
</comment>
<feature type="compositionally biased region" description="Basic and acidic residues" evidence="12">
    <location>
        <begin position="171"/>
        <end position="180"/>
    </location>
</feature>
<dbReference type="HOGENOM" id="CLU_016377_2_1_0"/>
<comment type="subunit">
    <text evidence="9">Homohexamer. The homohexamer assembles into an open ring structure.</text>
</comment>
<evidence type="ECO:0000313" key="15">
    <source>
        <dbReference type="Proteomes" id="UP000000323"/>
    </source>
</evidence>
<evidence type="ECO:0000313" key="14">
    <source>
        <dbReference type="EMBL" id="ACZ42246.1"/>
    </source>
</evidence>
<feature type="domain" description="Rho RNA-BD" evidence="13">
    <location>
        <begin position="275"/>
        <end position="348"/>
    </location>
</feature>
<dbReference type="OrthoDB" id="9805197at2"/>
<evidence type="ECO:0000256" key="11">
    <source>
        <dbReference type="PROSITE-ProRule" id="PRU01203"/>
    </source>
</evidence>
<feature type="binding site" evidence="9">
    <location>
        <begin position="391"/>
        <end position="396"/>
    </location>
    <ligand>
        <name>ATP</name>
        <dbReference type="ChEBI" id="CHEBI:30616"/>
    </ligand>
</feature>
<dbReference type="InterPro" id="IPR011112">
    <property type="entry name" value="Rho-like_N"/>
</dbReference>
<dbReference type="NCBIfam" id="TIGR00767">
    <property type="entry name" value="rho"/>
    <property type="match status" value="1"/>
</dbReference>
<dbReference type="SUPFAM" id="SSF68912">
    <property type="entry name" value="Rho N-terminal domain-like"/>
    <property type="match status" value="1"/>
</dbReference>
<dbReference type="CDD" id="cd01128">
    <property type="entry name" value="rho_factor_C"/>
    <property type="match status" value="1"/>
</dbReference>
<dbReference type="InterPro" id="IPR011113">
    <property type="entry name" value="Rho_RNA-bd"/>
</dbReference>
<keyword evidence="4 9" id="KW-0347">Helicase</keyword>
<dbReference type="InterPro" id="IPR003593">
    <property type="entry name" value="AAA+_ATPase"/>
</dbReference>
<dbReference type="SUPFAM" id="SSF52540">
    <property type="entry name" value="P-loop containing nucleoside triphosphate hydrolases"/>
    <property type="match status" value="1"/>
</dbReference>
<evidence type="ECO:0000256" key="8">
    <source>
        <dbReference type="ARBA" id="ARBA00023163"/>
    </source>
</evidence>
<feature type="compositionally biased region" description="Low complexity" evidence="12">
    <location>
        <begin position="151"/>
        <end position="170"/>
    </location>
</feature>
<dbReference type="InterPro" id="IPR012340">
    <property type="entry name" value="NA-bd_OB-fold"/>
</dbReference>
<dbReference type="GO" id="GO:0006353">
    <property type="term" value="P:DNA-templated transcription termination"/>
    <property type="evidence" value="ECO:0007669"/>
    <property type="project" value="UniProtKB-UniRule"/>
</dbReference>
<feature type="region of interest" description="Disordered" evidence="12">
    <location>
        <begin position="1"/>
        <end position="222"/>
    </location>
</feature>
<dbReference type="Pfam" id="PF07498">
    <property type="entry name" value="Rho_N"/>
    <property type="match status" value="1"/>
</dbReference>
<evidence type="ECO:0000256" key="10">
    <source>
        <dbReference type="NCBIfam" id="TIGR00767"/>
    </source>
</evidence>
<feature type="compositionally biased region" description="Basic and acidic residues" evidence="12">
    <location>
        <begin position="1"/>
        <end position="14"/>
    </location>
</feature>
<dbReference type="STRING" id="525904.Tter_1339"/>
<evidence type="ECO:0000256" key="4">
    <source>
        <dbReference type="ARBA" id="ARBA00022806"/>
    </source>
</evidence>
<dbReference type="SMART" id="SM00357">
    <property type="entry name" value="CSP"/>
    <property type="match status" value="1"/>
</dbReference>
<sequence length="642" mass="71248">MDNTKNQELERNSEEIATTTITEIPADTRASDPQQSQQAHDTDKQPSDQIASDNVEPGNVTSEKSSEDQLELPISEQRVENTPEVATEVPTSQQSSMHTQGDNSSNSKQADTSVVTEQSAEPDPPVAEVTKVAEVGQQEEQAEHREDAAQEPSSTTTVAEEATSEAATPPEVDKAEEKPSSKRSKKKPKQNNGRNGNNQQERTNGNNTAVAVAKKPSNETETVQAPTFTFAELQSMTKTNLLALGRSLEVEVSGSMTKETLIYKILEAQANRAGYLLKQGILDIIEDGFGFLRQERYLPSPDDVYVSQSQIRRFGLRTGDHVIGQVRAPKDNEKYHSLLRVEAVNYMDPEAARKRPFFDQLTPIFPNRQLVLETTPKQLSTRLIDLVAPIGRGQRGLIVSPPKAGKTTLLKDIANGITHNYDDVHLMMLLIGERPEEVTDIRRSVEGEVVASTFDEPVEDHTKVAEMALERAKRLVECGKDVVILMDSITRLARAYNLVVPASGRTLSGGIDPVALYPPKRFFGAARNIDEGGSLTIIATCLIDTGSRMDDVIYEEFKGTGNMELHLDRKLQERRIFPAIDVQRSGTRREELLIPEPKLQKIWTMRRMVSMLGGLEGTELLLNRLAKTENNEEFLNTLNKEL</sequence>
<keyword evidence="2 9" id="KW-0547">Nucleotide-binding</keyword>
<dbReference type="AlphaFoldDB" id="D1CBT1"/>
<dbReference type="Gene3D" id="3.40.50.300">
    <property type="entry name" value="P-loop containing nucleotide triphosphate hydrolases"/>
    <property type="match status" value="1"/>
</dbReference>
<dbReference type="Pfam" id="PF00006">
    <property type="entry name" value="ATP-synt_ab"/>
    <property type="match status" value="1"/>
</dbReference>
<dbReference type="PANTHER" id="PTHR46425:SF1">
    <property type="entry name" value="TRANSCRIPTION TERMINATION FACTOR RHO"/>
    <property type="match status" value="1"/>
</dbReference>
<evidence type="ECO:0000256" key="6">
    <source>
        <dbReference type="ARBA" id="ARBA00022884"/>
    </source>
</evidence>
<dbReference type="InterPro" id="IPR004665">
    <property type="entry name" value="Term_rho"/>
</dbReference>
<dbReference type="KEGG" id="ttr:Tter_1339"/>
<dbReference type="SUPFAM" id="SSF50249">
    <property type="entry name" value="Nucleic acid-binding proteins"/>
    <property type="match status" value="1"/>
</dbReference>
<dbReference type="PROSITE" id="PS51856">
    <property type="entry name" value="RHO_RNA_BD"/>
    <property type="match status" value="1"/>
</dbReference>
<evidence type="ECO:0000256" key="5">
    <source>
        <dbReference type="ARBA" id="ARBA00022840"/>
    </source>
</evidence>
<feature type="compositionally biased region" description="Polar residues" evidence="12">
    <location>
        <begin position="89"/>
        <end position="119"/>
    </location>
</feature>
<dbReference type="eggNOG" id="COG1158">
    <property type="taxonomic scope" value="Bacteria"/>
</dbReference>
<dbReference type="Pfam" id="PF07497">
    <property type="entry name" value="Rho_RNA_bind"/>
    <property type="match status" value="1"/>
</dbReference>
<dbReference type="Gene3D" id="2.40.50.140">
    <property type="entry name" value="Nucleic acid-binding proteins"/>
    <property type="match status" value="1"/>
</dbReference>
<feature type="binding site" evidence="9">
    <location>
        <position position="434"/>
    </location>
    <ligand>
        <name>ATP</name>
        <dbReference type="ChEBI" id="CHEBI:30616"/>
    </ligand>
</feature>
<organism evidence="14 15">
    <name type="scientific">Thermobaculum terrenum (strain ATCC BAA-798 / CCMEE 7001 / YNP1)</name>
    <dbReference type="NCBI Taxonomy" id="525904"/>
    <lineage>
        <taxon>Bacteria</taxon>
        <taxon>Bacillati</taxon>
        <taxon>Chloroflexota</taxon>
        <taxon>Chloroflexia</taxon>
        <taxon>Candidatus Thermobaculales</taxon>
        <taxon>Candidatus Thermobaculaceae</taxon>
        <taxon>Thermobaculum</taxon>
    </lineage>
</organism>
<dbReference type="GO" id="GO:0016787">
    <property type="term" value="F:hydrolase activity"/>
    <property type="evidence" value="ECO:0007669"/>
    <property type="project" value="UniProtKB-KW"/>
</dbReference>
<accession>D1CBT1</accession>
<comment type="function">
    <text evidence="9">Facilitates transcription termination by a mechanism that involves Rho binding to the nascent RNA, activation of Rho's RNA-dependent ATPase activity, and release of the mRNA from the DNA template.</text>
</comment>
<evidence type="ECO:0000256" key="9">
    <source>
        <dbReference type="HAMAP-Rule" id="MF_01884"/>
    </source>
</evidence>
<dbReference type="InterPro" id="IPR036269">
    <property type="entry name" value="Rho_N_sf"/>
</dbReference>
<dbReference type="PANTHER" id="PTHR46425">
    <property type="entry name" value="TRANSCRIPTION TERMINATION FACTOR RHO"/>
    <property type="match status" value="1"/>
</dbReference>
<dbReference type="InterPro" id="IPR041703">
    <property type="entry name" value="Rho_factor_ATP-bd"/>
</dbReference>
<keyword evidence="3 9" id="KW-0378">Hydrolase</keyword>
<dbReference type="SMART" id="SM00959">
    <property type="entry name" value="Rho_N"/>
    <property type="match status" value="1"/>
</dbReference>
<feature type="compositionally biased region" description="Low complexity" evidence="12">
    <location>
        <begin position="15"/>
        <end position="24"/>
    </location>
</feature>
<keyword evidence="7 9" id="KW-0805">Transcription regulation</keyword>
<evidence type="ECO:0000256" key="2">
    <source>
        <dbReference type="ARBA" id="ARBA00022741"/>
    </source>
</evidence>
<evidence type="ECO:0000256" key="3">
    <source>
        <dbReference type="ARBA" id="ARBA00022801"/>
    </source>
</evidence>
<protein>
    <recommendedName>
        <fullName evidence="9 10">Transcription termination factor Rho</fullName>
        <ecNumber evidence="9 10">3.6.4.-</ecNumber>
    </recommendedName>
    <alternativeName>
        <fullName evidence="9">ATP-dependent helicase Rho</fullName>
    </alternativeName>
</protein>
<dbReference type="Proteomes" id="UP000000323">
    <property type="component" value="Chromosome 1"/>
</dbReference>
<name>D1CBT1_THET1</name>
<gene>
    <name evidence="9" type="primary">rho</name>
    <name evidence="14" type="ordered locus">Tter_1339</name>
</gene>
<keyword evidence="15" id="KW-1185">Reference proteome</keyword>
<dbReference type="CDD" id="cd04459">
    <property type="entry name" value="Rho_CSD"/>
    <property type="match status" value="1"/>
</dbReference>
<dbReference type="InterPro" id="IPR027417">
    <property type="entry name" value="P-loop_NTPase"/>
</dbReference>
<feature type="compositionally biased region" description="Low complexity" evidence="12">
    <location>
        <begin position="190"/>
        <end position="208"/>
    </location>
</feature>
<dbReference type="HAMAP" id="MF_01884">
    <property type="entry name" value="Rho"/>
    <property type="match status" value="1"/>
</dbReference>